<name>A0AAD4V6P1_PRUDU</name>
<evidence type="ECO:0000313" key="2">
    <source>
        <dbReference type="Proteomes" id="UP001054821"/>
    </source>
</evidence>
<proteinExistence type="predicted"/>
<sequence>MMLKGSGNKQWLQGGAAEKKKSQEEAVVAGDQLFFAKSSEVVNSYILVNFSDGSPRRPSLGRQQILVNAQVLLQSKKVRSKEFGMGGSLFYTRDPGYPSLVLRRAPSHLSSPRWRVLKIGLQK</sequence>
<comment type="caution">
    <text evidence="1">The sequence shown here is derived from an EMBL/GenBank/DDBJ whole genome shotgun (WGS) entry which is preliminary data.</text>
</comment>
<reference evidence="1 2" key="1">
    <citation type="journal article" date="2022" name="G3 (Bethesda)">
        <title>Whole-genome sequence and methylome profiling of the almond [Prunus dulcis (Mill.) D.A. Webb] cultivar 'Nonpareil'.</title>
        <authorList>
            <person name="D'Amico-Willman K.M."/>
            <person name="Ouma W.Z."/>
            <person name="Meulia T."/>
            <person name="Sideli G.M."/>
            <person name="Gradziel T.M."/>
            <person name="Fresnedo-Ramirez J."/>
        </authorList>
    </citation>
    <scope>NUCLEOTIDE SEQUENCE [LARGE SCALE GENOMIC DNA]</scope>
    <source>
        <strain evidence="1">Clone GOH B32 T37-40</strain>
    </source>
</reference>
<dbReference type="AlphaFoldDB" id="A0AAD4V6P1"/>
<dbReference type="EMBL" id="JAJFAZ020000007">
    <property type="protein sequence ID" value="KAI5318627.1"/>
    <property type="molecule type" value="Genomic_DNA"/>
</dbReference>
<keyword evidence="2" id="KW-1185">Reference proteome</keyword>
<dbReference type="Proteomes" id="UP001054821">
    <property type="component" value="Chromosome 7"/>
</dbReference>
<accession>A0AAD4V6P1</accession>
<organism evidence="1 2">
    <name type="scientific">Prunus dulcis</name>
    <name type="common">Almond</name>
    <name type="synonym">Amygdalus dulcis</name>
    <dbReference type="NCBI Taxonomy" id="3755"/>
    <lineage>
        <taxon>Eukaryota</taxon>
        <taxon>Viridiplantae</taxon>
        <taxon>Streptophyta</taxon>
        <taxon>Embryophyta</taxon>
        <taxon>Tracheophyta</taxon>
        <taxon>Spermatophyta</taxon>
        <taxon>Magnoliopsida</taxon>
        <taxon>eudicotyledons</taxon>
        <taxon>Gunneridae</taxon>
        <taxon>Pentapetalae</taxon>
        <taxon>rosids</taxon>
        <taxon>fabids</taxon>
        <taxon>Rosales</taxon>
        <taxon>Rosaceae</taxon>
        <taxon>Amygdaloideae</taxon>
        <taxon>Amygdaleae</taxon>
        <taxon>Prunus</taxon>
    </lineage>
</organism>
<gene>
    <name evidence="1" type="ORF">L3X38_038335</name>
</gene>
<protein>
    <submittedName>
        <fullName evidence="1">Uncharacterized protein</fullName>
    </submittedName>
</protein>
<evidence type="ECO:0000313" key="1">
    <source>
        <dbReference type="EMBL" id="KAI5318627.1"/>
    </source>
</evidence>